<organism evidence="1 2">
    <name type="scientific">Marasmius crinis-equi</name>
    <dbReference type="NCBI Taxonomy" id="585013"/>
    <lineage>
        <taxon>Eukaryota</taxon>
        <taxon>Fungi</taxon>
        <taxon>Dikarya</taxon>
        <taxon>Basidiomycota</taxon>
        <taxon>Agaricomycotina</taxon>
        <taxon>Agaricomycetes</taxon>
        <taxon>Agaricomycetidae</taxon>
        <taxon>Agaricales</taxon>
        <taxon>Marasmiineae</taxon>
        <taxon>Marasmiaceae</taxon>
        <taxon>Marasmius</taxon>
    </lineage>
</organism>
<sequence>LYMGPPRTKSARRFKYLGSGQIPLLRIYEPPLDKEEEVFITQSTSVLSDLPENPFSGRPRIYKRLKRGRKNPFSNELLSTVLSNLKLGADPERSPVLVPKLESMTLRLSGVTLDSDTVEQVLAAVSERHLVSRALKEFRLVLNWDVDQTAYVNVEDKLYELPPPFVERIREIRRDLGIKVVIEESGRPWEGLFGYTY</sequence>
<reference evidence="1 2" key="1">
    <citation type="submission" date="2024-02" db="EMBL/GenBank/DDBJ databases">
        <title>A draft genome for the cacao thread blight pathogen Marasmius crinis-equi.</title>
        <authorList>
            <person name="Cohen S.P."/>
            <person name="Baruah I.K."/>
            <person name="Amoako-Attah I."/>
            <person name="Bukari Y."/>
            <person name="Meinhardt L.W."/>
            <person name="Bailey B.A."/>
        </authorList>
    </citation>
    <scope>NUCLEOTIDE SEQUENCE [LARGE SCALE GENOMIC DNA]</scope>
    <source>
        <strain evidence="1 2">GH-76</strain>
    </source>
</reference>
<accession>A0ABR3EVK4</accession>
<feature type="non-terminal residue" evidence="1">
    <location>
        <position position="1"/>
    </location>
</feature>
<evidence type="ECO:0000313" key="1">
    <source>
        <dbReference type="EMBL" id="KAL0566944.1"/>
    </source>
</evidence>
<gene>
    <name evidence="1" type="ORF">V5O48_015058</name>
</gene>
<comment type="caution">
    <text evidence="1">The sequence shown here is derived from an EMBL/GenBank/DDBJ whole genome shotgun (WGS) entry which is preliminary data.</text>
</comment>
<keyword evidence="2" id="KW-1185">Reference proteome</keyword>
<dbReference type="Proteomes" id="UP001465976">
    <property type="component" value="Unassembled WGS sequence"/>
</dbReference>
<evidence type="ECO:0000313" key="2">
    <source>
        <dbReference type="Proteomes" id="UP001465976"/>
    </source>
</evidence>
<name>A0ABR3EVK4_9AGAR</name>
<proteinExistence type="predicted"/>
<protein>
    <submittedName>
        <fullName evidence="1">Uncharacterized protein</fullName>
    </submittedName>
</protein>
<dbReference type="EMBL" id="JBAHYK010001727">
    <property type="protein sequence ID" value="KAL0566944.1"/>
    <property type="molecule type" value="Genomic_DNA"/>
</dbReference>